<dbReference type="Proteomes" id="UP000243459">
    <property type="component" value="Chromosome 2"/>
</dbReference>
<dbReference type="AlphaFoldDB" id="A0A5P1FIQ9"/>
<evidence type="ECO:0000256" key="2">
    <source>
        <dbReference type="ARBA" id="ARBA00022801"/>
    </source>
</evidence>
<name>A0A5P1FIQ9_ASPOF</name>
<reference evidence="5" key="1">
    <citation type="journal article" date="2017" name="Nat. Commun.">
        <title>The asparagus genome sheds light on the origin and evolution of a young Y chromosome.</title>
        <authorList>
            <person name="Harkess A."/>
            <person name="Zhou J."/>
            <person name="Xu C."/>
            <person name="Bowers J.E."/>
            <person name="Van der Hulst R."/>
            <person name="Ayyampalayam S."/>
            <person name="Mercati F."/>
            <person name="Riccardi P."/>
            <person name="McKain M.R."/>
            <person name="Kakrana A."/>
            <person name="Tang H."/>
            <person name="Ray J."/>
            <person name="Groenendijk J."/>
            <person name="Arikit S."/>
            <person name="Mathioni S.M."/>
            <person name="Nakano M."/>
            <person name="Shan H."/>
            <person name="Telgmann-Rauber A."/>
            <person name="Kanno A."/>
            <person name="Yue Z."/>
            <person name="Chen H."/>
            <person name="Li W."/>
            <person name="Chen Y."/>
            <person name="Xu X."/>
            <person name="Zhang Y."/>
            <person name="Luo S."/>
            <person name="Chen H."/>
            <person name="Gao J."/>
            <person name="Mao Z."/>
            <person name="Pires J.C."/>
            <person name="Luo M."/>
            <person name="Kudrna D."/>
            <person name="Wing R.A."/>
            <person name="Meyers B.C."/>
            <person name="Yi K."/>
            <person name="Kong H."/>
            <person name="Lavrijsen P."/>
            <person name="Sunseri F."/>
            <person name="Falavigna A."/>
            <person name="Ye Y."/>
            <person name="Leebens-Mack J.H."/>
            <person name="Chen G."/>
        </authorList>
    </citation>
    <scope>NUCLEOTIDE SEQUENCE [LARGE SCALE GENOMIC DNA]</scope>
    <source>
        <strain evidence="5">cv. DH0086</strain>
    </source>
</reference>
<keyword evidence="3" id="KW-0443">Lipid metabolism</keyword>
<dbReference type="Gramene" id="ONK77974">
    <property type="protein sequence ID" value="ONK77974"/>
    <property type="gene ID" value="A4U43_C02F12880"/>
</dbReference>
<dbReference type="OMA" id="ESAWSCK"/>
<keyword evidence="5" id="KW-1185">Reference proteome</keyword>
<protein>
    <recommendedName>
        <fullName evidence="6">GDSL esterase/lipase</fullName>
    </recommendedName>
</protein>
<evidence type="ECO:0000256" key="3">
    <source>
        <dbReference type="ARBA" id="ARBA00022963"/>
    </source>
</evidence>
<dbReference type="PANTHER" id="PTHR45648">
    <property type="entry name" value="GDSL LIPASE/ACYLHYDROLASE FAMILY PROTEIN (AFU_ORTHOLOGUE AFUA_4G14700)"/>
    <property type="match status" value="1"/>
</dbReference>
<proteinExistence type="inferred from homology"/>
<evidence type="ECO:0000313" key="5">
    <source>
        <dbReference type="Proteomes" id="UP000243459"/>
    </source>
</evidence>
<organism evidence="4 5">
    <name type="scientific">Asparagus officinalis</name>
    <name type="common">Garden asparagus</name>
    <dbReference type="NCBI Taxonomy" id="4686"/>
    <lineage>
        <taxon>Eukaryota</taxon>
        <taxon>Viridiplantae</taxon>
        <taxon>Streptophyta</taxon>
        <taxon>Embryophyta</taxon>
        <taxon>Tracheophyta</taxon>
        <taxon>Spermatophyta</taxon>
        <taxon>Magnoliopsida</taxon>
        <taxon>Liliopsida</taxon>
        <taxon>Asparagales</taxon>
        <taxon>Asparagaceae</taxon>
        <taxon>Asparagoideae</taxon>
        <taxon>Asparagus</taxon>
    </lineage>
</organism>
<dbReference type="Gene3D" id="3.40.50.1110">
    <property type="entry name" value="SGNH hydrolase"/>
    <property type="match status" value="1"/>
</dbReference>
<dbReference type="InterPro" id="IPR051058">
    <property type="entry name" value="GDSL_Est/Lipase"/>
</dbReference>
<comment type="similarity">
    <text evidence="1">Belongs to the 'GDSL' lipolytic enzyme family.</text>
</comment>
<evidence type="ECO:0000256" key="1">
    <source>
        <dbReference type="ARBA" id="ARBA00008668"/>
    </source>
</evidence>
<dbReference type="GO" id="GO:0016788">
    <property type="term" value="F:hydrolase activity, acting on ester bonds"/>
    <property type="evidence" value="ECO:0007669"/>
    <property type="project" value="InterPro"/>
</dbReference>
<dbReference type="PANTHER" id="PTHR45648:SF7">
    <property type="entry name" value="OS12G0126100 PROTEIN"/>
    <property type="match status" value="1"/>
</dbReference>
<dbReference type="InterPro" id="IPR036514">
    <property type="entry name" value="SGNH_hydro_sf"/>
</dbReference>
<evidence type="ECO:0008006" key="6">
    <source>
        <dbReference type="Google" id="ProtNLM"/>
    </source>
</evidence>
<dbReference type="InterPro" id="IPR001087">
    <property type="entry name" value="GDSL"/>
</dbReference>
<evidence type="ECO:0000313" key="4">
    <source>
        <dbReference type="EMBL" id="ONK77974.1"/>
    </source>
</evidence>
<keyword evidence="3" id="KW-0442">Lipid degradation</keyword>
<keyword evidence="2" id="KW-0378">Hydrolase</keyword>
<dbReference type="Pfam" id="PF00657">
    <property type="entry name" value="Lipase_GDSL"/>
    <property type="match status" value="1"/>
</dbReference>
<gene>
    <name evidence="4" type="ORF">A4U43_C02F12880</name>
</gene>
<dbReference type="GO" id="GO:0016042">
    <property type="term" value="P:lipid catabolic process"/>
    <property type="evidence" value="ECO:0007669"/>
    <property type="project" value="UniProtKB-KW"/>
</dbReference>
<sequence length="206" mass="23092">MSFGSDEYVEMFEIGGPRAVGIKFGRRGFARVLVTQMERAVKNLYNEGVRKIAVMGVGPMGYAPRILWDGRRRLHGKNCIEEVNEVVSSYNDKLAERLLNLQSMLSGLQIVFCDIYRGMMEIISNSHTYGFSSVKNACCGVGDFGAMVGCQNLEMSCSDPSSHIWWDFYSTTEAVNSLLANWSWSPPESRLQICQPIDLHQLLSTT</sequence>
<accession>A0A5P1FIQ9</accession>
<dbReference type="OrthoDB" id="1600564at2759"/>
<dbReference type="EMBL" id="CM007382">
    <property type="protein sequence ID" value="ONK77974.1"/>
    <property type="molecule type" value="Genomic_DNA"/>
</dbReference>